<evidence type="ECO:0000313" key="1">
    <source>
        <dbReference type="EMBL" id="RIA88394.1"/>
    </source>
</evidence>
<name>A0A397T017_9GLOM</name>
<organism evidence="1 2">
    <name type="scientific">Glomus cerebriforme</name>
    <dbReference type="NCBI Taxonomy" id="658196"/>
    <lineage>
        <taxon>Eukaryota</taxon>
        <taxon>Fungi</taxon>
        <taxon>Fungi incertae sedis</taxon>
        <taxon>Mucoromycota</taxon>
        <taxon>Glomeromycotina</taxon>
        <taxon>Glomeromycetes</taxon>
        <taxon>Glomerales</taxon>
        <taxon>Glomeraceae</taxon>
        <taxon>Glomus</taxon>
    </lineage>
</organism>
<gene>
    <name evidence="1" type="ORF">C1645_826402</name>
</gene>
<dbReference type="Proteomes" id="UP000265703">
    <property type="component" value="Unassembled WGS sequence"/>
</dbReference>
<reference evidence="1 2" key="1">
    <citation type="submission" date="2018-06" db="EMBL/GenBank/DDBJ databases">
        <title>Comparative genomics reveals the genomic features of Rhizophagus irregularis, R. cerebriforme, R. diaphanum and Gigaspora rosea, and their symbiotic lifestyle signature.</title>
        <authorList>
            <person name="Morin E."/>
            <person name="San Clemente H."/>
            <person name="Chen E.C.H."/>
            <person name="De La Providencia I."/>
            <person name="Hainaut M."/>
            <person name="Kuo A."/>
            <person name="Kohler A."/>
            <person name="Murat C."/>
            <person name="Tang N."/>
            <person name="Roy S."/>
            <person name="Loubradou J."/>
            <person name="Henrissat B."/>
            <person name="Grigoriev I.V."/>
            <person name="Corradi N."/>
            <person name="Roux C."/>
            <person name="Martin F.M."/>
        </authorList>
    </citation>
    <scope>NUCLEOTIDE SEQUENCE [LARGE SCALE GENOMIC DNA]</scope>
    <source>
        <strain evidence="1 2">DAOM 227022</strain>
    </source>
</reference>
<sequence>MSKDLYRIIILQTCADLQTKKFADDIAAEAADSCNIILLEVARAYDFVFKQLGNCDVDIIGAAGSIEDKACDNIEAAGSEEKAAGSGEGKACDNINLVGGGEDETCNSVPSKDHDTISIAEDDTFFNVTEEDCIYDTSDSLKLLIFAIHLLISLYYDKSLIKFQLKYVGKVKHAHVNQK</sequence>
<keyword evidence="2" id="KW-1185">Reference proteome</keyword>
<dbReference type="EMBL" id="QKYT01000265">
    <property type="protein sequence ID" value="RIA88394.1"/>
    <property type="molecule type" value="Genomic_DNA"/>
</dbReference>
<protein>
    <submittedName>
        <fullName evidence="1">Uncharacterized protein</fullName>
    </submittedName>
</protein>
<comment type="caution">
    <text evidence="1">The sequence shown here is derived from an EMBL/GenBank/DDBJ whole genome shotgun (WGS) entry which is preliminary data.</text>
</comment>
<evidence type="ECO:0000313" key="2">
    <source>
        <dbReference type="Proteomes" id="UP000265703"/>
    </source>
</evidence>
<dbReference type="AlphaFoldDB" id="A0A397T017"/>
<accession>A0A397T017</accession>
<proteinExistence type="predicted"/>